<evidence type="ECO:0000313" key="1">
    <source>
        <dbReference type="EMBL" id="VFK41857.1"/>
    </source>
</evidence>
<dbReference type="EMBL" id="CAADFR010000107">
    <property type="protein sequence ID" value="VFK41857.1"/>
    <property type="molecule type" value="Genomic_DNA"/>
</dbReference>
<name>A0A450Z1V6_9GAMM</name>
<organism evidence="2">
    <name type="scientific">Candidatus Kentrum sp. SD</name>
    <dbReference type="NCBI Taxonomy" id="2126332"/>
    <lineage>
        <taxon>Bacteria</taxon>
        <taxon>Pseudomonadati</taxon>
        <taxon>Pseudomonadota</taxon>
        <taxon>Gammaproteobacteria</taxon>
        <taxon>Candidatus Kentrum</taxon>
    </lineage>
</organism>
<reference evidence="2" key="1">
    <citation type="submission" date="2019-02" db="EMBL/GenBank/DDBJ databases">
        <authorList>
            <person name="Gruber-Vodicka R. H."/>
            <person name="Seah K. B. B."/>
        </authorList>
    </citation>
    <scope>NUCLEOTIDE SEQUENCE</scope>
    <source>
        <strain evidence="2">BECK_S1320</strain>
        <strain evidence="1">BECK_S1321</strain>
    </source>
</reference>
<accession>A0A450Z1V6</accession>
<dbReference type="AlphaFoldDB" id="A0A450Z1V6"/>
<dbReference type="EMBL" id="CAADFU010000105">
    <property type="protein sequence ID" value="VFK47764.1"/>
    <property type="molecule type" value="Genomic_DNA"/>
</dbReference>
<evidence type="ECO:0000313" key="2">
    <source>
        <dbReference type="EMBL" id="VFK47764.1"/>
    </source>
</evidence>
<sequence>MPHRFSHEIPLPGGAPCRKKVDLEKIAKLLDVQYQPPLDAGDIQSLNKSLLGYQAITDDTARFVEKHAQTLNLDPDVLAGLQQGLADVQRLEPAERLLETLRLSVYHQRLHATSTYMGAMLDTARRVRGIGYQWPIPTRRLPRKPNSGWIS</sequence>
<protein>
    <submittedName>
        <fullName evidence="2">Uncharacterized protein</fullName>
    </submittedName>
</protein>
<gene>
    <name evidence="2" type="ORF">BECKSD772E_GA0070983_11056</name>
    <name evidence="1" type="ORF">BECKSD772F_GA0070984_11076</name>
</gene>
<proteinExistence type="predicted"/>